<name>A0A268EIX3_9BACL</name>
<dbReference type="Proteomes" id="UP000215596">
    <property type="component" value="Unassembled WGS sequence"/>
</dbReference>
<dbReference type="EMBL" id="NPBY01000073">
    <property type="protein sequence ID" value="PAD73065.1"/>
    <property type="molecule type" value="Genomic_DNA"/>
</dbReference>
<accession>A0A268EIX3</accession>
<gene>
    <name evidence="1" type="ORF">CHH67_21030</name>
</gene>
<protein>
    <submittedName>
        <fullName evidence="1">Uncharacterized protein</fullName>
    </submittedName>
</protein>
<sequence>MMFYEFIEPYYALIKGELINPIDGNPVTLTAVHIYEESIAKLDGHTDSMKLRAAKGRYVHEDEAFFLFARSLGNESFTEAKRLFKALPKDSLVIIDPALQ</sequence>
<proteinExistence type="predicted"/>
<dbReference type="OrthoDB" id="9918831at2"/>
<comment type="caution">
    <text evidence="1">The sequence shown here is derived from an EMBL/GenBank/DDBJ whole genome shotgun (WGS) entry which is preliminary data.</text>
</comment>
<reference evidence="1 2" key="1">
    <citation type="submission" date="2017-07" db="EMBL/GenBank/DDBJ databases">
        <title>Isolation and whole genome analysis of endospore-forming bacteria from heroin.</title>
        <authorList>
            <person name="Kalinowski J."/>
            <person name="Ahrens B."/>
            <person name="Al-Dilaimi A."/>
            <person name="Winkler A."/>
            <person name="Wibberg D."/>
            <person name="Schleenbecker U."/>
            <person name="Ruckert C."/>
            <person name="Wolfel R."/>
            <person name="Grass G."/>
        </authorList>
    </citation>
    <scope>NUCLEOTIDE SEQUENCE [LARGE SCALE GENOMIC DNA]</scope>
    <source>
        <strain evidence="1 2">7537-G1</strain>
    </source>
</reference>
<evidence type="ECO:0000313" key="2">
    <source>
        <dbReference type="Proteomes" id="UP000215596"/>
    </source>
</evidence>
<dbReference type="AlphaFoldDB" id="A0A268EIX3"/>
<evidence type="ECO:0000313" key="1">
    <source>
        <dbReference type="EMBL" id="PAD73065.1"/>
    </source>
</evidence>
<organism evidence="1 2">
    <name type="scientific">Paenibacillus campinasensis</name>
    <dbReference type="NCBI Taxonomy" id="66347"/>
    <lineage>
        <taxon>Bacteria</taxon>
        <taxon>Bacillati</taxon>
        <taxon>Bacillota</taxon>
        <taxon>Bacilli</taxon>
        <taxon>Bacillales</taxon>
        <taxon>Paenibacillaceae</taxon>
        <taxon>Paenibacillus</taxon>
    </lineage>
</organism>
<dbReference type="RefSeq" id="WP_095267344.1">
    <property type="nucleotide sequence ID" value="NZ_NPBY01000073.1"/>
</dbReference>